<dbReference type="PANTHER" id="PTHR38016">
    <property type="entry name" value="UNNAMED PRODUCT"/>
    <property type="match status" value="1"/>
</dbReference>
<feature type="domain" description="Limiting CO2-inducible protein B/C beta carbonyic anhydrase" evidence="1">
    <location>
        <begin position="101"/>
        <end position="315"/>
    </location>
</feature>
<name>A0A7S4JJE3_9EUKA</name>
<dbReference type="InterPro" id="IPR040703">
    <property type="entry name" value="LCIB/C_CA"/>
</dbReference>
<proteinExistence type="predicted"/>
<dbReference type="Pfam" id="PF18599">
    <property type="entry name" value="LCIB_C_CA"/>
    <property type="match status" value="1"/>
</dbReference>
<protein>
    <recommendedName>
        <fullName evidence="1">Limiting CO2-inducible protein B/C beta carbonyic anhydrase domain-containing protein</fullName>
    </recommendedName>
</protein>
<dbReference type="PANTHER" id="PTHR38016:SF1">
    <property type="entry name" value="LIMITING CO2-INDUCIBLE PROTEIN B_C BETA CARBONYIC ANHYDRASE DOMAIN-CONTAINING PROTEIN"/>
    <property type="match status" value="1"/>
</dbReference>
<evidence type="ECO:0000259" key="1">
    <source>
        <dbReference type="Pfam" id="PF18599"/>
    </source>
</evidence>
<reference evidence="2" key="1">
    <citation type="submission" date="2021-01" db="EMBL/GenBank/DDBJ databases">
        <authorList>
            <person name="Corre E."/>
            <person name="Pelletier E."/>
            <person name="Niang G."/>
            <person name="Scheremetjew M."/>
            <person name="Finn R."/>
            <person name="Kale V."/>
            <person name="Holt S."/>
            <person name="Cochrane G."/>
            <person name="Meng A."/>
            <person name="Brown T."/>
            <person name="Cohen L."/>
        </authorList>
    </citation>
    <scope>NUCLEOTIDE SEQUENCE</scope>
    <source>
        <strain evidence="2">UIO037</strain>
    </source>
</reference>
<evidence type="ECO:0000313" key="2">
    <source>
        <dbReference type="EMBL" id="CAE2265407.1"/>
    </source>
</evidence>
<dbReference type="EMBL" id="HBKO01038075">
    <property type="protein sequence ID" value="CAE2265407.1"/>
    <property type="molecule type" value="Transcribed_RNA"/>
</dbReference>
<organism evidence="2">
    <name type="scientific">Prymnesium polylepis</name>
    <dbReference type="NCBI Taxonomy" id="72548"/>
    <lineage>
        <taxon>Eukaryota</taxon>
        <taxon>Haptista</taxon>
        <taxon>Haptophyta</taxon>
        <taxon>Prymnesiophyceae</taxon>
        <taxon>Prymnesiales</taxon>
        <taxon>Prymnesiaceae</taxon>
        <taxon>Prymnesium</taxon>
    </lineage>
</organism>
<gene>
    <name evidence="2" type="ORF">CPOL0286_LOCUS17414</name>
</gene>
<dbReference type="AlphaFoldDB" id="A0A7S4JJE3"/>
<accession>A0A7S4JJE3</accession>
<sequence>MQASTPANLDASDLDALKAENAALLEQLAATEMSSRSARLVLPVVGLAALGSLAIIPPGSSPIAEAVQEMISESSRKTKVDPRAEAAMATYFPGALGSLTTDRIVSSVLSKRGYTKDNTLFATSTCPDEVNSKPGELIDILKNRFGENFALGGLAGVPFTGRAGFAAYAHHAPRGGRMFILFAPHVGVEYDGLVGALRRANQDEVSTACGAAVGAFKALMKEKDASGAYEMPDGVSDYFDAQINFIKLKLASRIKEVSSAPDANAFVAYQMYTLVREFFVNELLTSPGFWDCATEVTVLGGIQINRGVGGDRFMPLMLQSCTKEEESVVDLYEEAFGPPPVDKIRDVLGTSNADVFNYRLDTYQLSDKRIAVSTANI</sequence>